<feature type="compositionally biased region" description="Polar residues" evidence="1">
    <location>
        <begin position="31"/>
        <end position="51"/>
    </location>
</feature>
<dbReference type="Proteomes" id="UP001213799">
    <property type="component" value="Unassembled WGS sequence"/>
</dbReference>
<keyword evidence="3" id="KW-1185">Reference proteome</keyword>
<protein>
    <submittedName>
        <fullName evidence="2">Uncharacterized protein</fullName>
    </submittedName>
</protein>
<reference evidence="2" key="1">
    <citation type="journal article" date="2023" name="IMA Fungus">
        <title>Comparative genomic study of the Penicillium genus elucidates a diverse pangenome and 15 lateral gene transfer events.</title>
        <authorList>
            <person name="Petersen C."/>
            <person name="Sorensen T."/>
            <person name="Nielsen M.R."/>
            <person name="Sondergaard T.E."/>
            <person name="Sorensen J.L."/>
            <person name="Fitzpatrick D.A."/>
            <person name="Frisvad J.C."/>
            <person name="Nielsen K.L."/>
        </authorList>
    </citation>
    <scope>NUCLEOTIDE SEQUENCE</scope>
    <source>
        <strain evidence="2">IBT 12815</strain>
    </source>
</reference>
<comment type="caution">
    <text evidence="2">The sequence shown here is derived from an EMBL/GenBank/DDBJ whole genome shotgun (WGS) entry which is preliminary data.</text>
</comment>
<organism evidence="2 3">
    <name type="scientific">Penicillium hordei</name>
    <dbReference type="NCBI Taxonomy" id="40994"/>
    <lineage>
        <taxon>Eukaryota</taxon>
        <taxon>Fungi</taxon>
        <taxon>Dikarya</taxon>
        <taxon>Ascomycota</taxon>
        <taxon>Pezizomycotina</taxon>
        <taxon>Eurotiomycetes</taxon>
        <taxon>Eurotiomycetidae</taxon>
        <taxon>Eurotiales</taxon>
        <taxon>Aspergillaceae</taxon>
        <taxon>Penicillium</taxon>
    </lineage>
</organism>
<proteinExistence type="predicted"/>
<evidence type="ECO:0000313" key="3">
    <source>
        <dbReference type="Proteomes" id="UP001213799"/>
    </source>
</evidence>
<dbReference type="RefSeq" id="XP_056752228.1">
    <property type="nucleotide sequence ID" value="XM_056896443.1"/>
</dbReference>
<dbReference type="EMBL" id="JAQJAE010000003">
    <property type="protein sequence ID" value="KAJ5602430.1"/>
    <property type="molecule type" value="Genomic_DNA"/>
</dbReference>
<dbReference type="AlphaFoldDB" id="A0AAD6E5K6"/>
<gene>
    <name evidence="2" type="ORF">N7537_005386</name>
</gene>
<evidence type="ECO:0000256" key="1">
    <source>
        <dbReference type="SAM" id="MobiDB-lite"/>
    </source>
</evidence>
<name>A0AAD6E5K6_9EURO</name>
<feature type="region of interest" description="Disordered" evidence="1">
    <location>
        <begin position="11"/>
        <end position="89"/>
    </location>
</feature>
<evidence type="ECO:0000313" key="2">
    <source>
        <dbReference type="EMBL" id="KAJ5602430.1"/>
    </source>
</evidence>
<reference evidence="2" key="2">
    <citation type="submission" date="2023-01" db="EMBL/GenBank/DDBJ databases">
        <authorList>
            <person name="Petersen C."/>
        </authorList>
    </citation>
    <scope>NUCLEOTIDE SEQUENCE</scope>
    <source>
        <strain evidence="2">IBT 12815</strain>
    </source>
</reference>
<feature type="compositionally biased region" description="Low complexity" evidence="1">
    <location>
        <begin position="16"/>
        <end position="30"/>
    </location>
</feature>
<sequence>MSPQCKVIVLVPPESPASASMSSFPSPSSPYRTSQNGSEQDPPSQQPNSRNIGCLCYPHNVHSGNSAHSTSRPWMDGGSYPGGFPVRMV</sequence>
<accession>A0AAD6E5K6</accession>
<feature type="compositionally biased region" description="Polar residues" evidence="1">
    <location>
        <begin position="62"/>
        <end position="72"/>
    </location>
</feature>
<dbReference type="GeneID" id="81586685"/>